<proteinExistence type="predicted"/>
<organism evidence="3 4">
    <name type="scientific">Rhizopogon vesiculosus</name>
    <dbReference type="NCBI Taxonomy" id="180088"/>
    <lineage>
        <taxon>Eukaryota</taxon>
        <taxon>Fungi</taxon>
        <taxon>Dikarya</taxon>
        <taxon>Basidiomycota</taxon>
        <taxon>Agaricomycotina</taxon>
        <taxon>Agaricomycetes</taxon>
        <taxon>Agaricomycetidae</taxon>
        <taxon>Boletales</taxon>
        <taxon>Suillineae</taxon>
        <taxon>Rhizopogonaceae</taxon>
        <taxon>Rhizopogon</taxon>
    </lineage>
</organism>
<reference evidence="3 4" key="1">
    <citation type="submission" date="2016-03" db="EMBL/GenBank/DDBJ databases">
        <title>Comparative genomics of the ectomycorrhizal sister species Rhizopogon vinicolor and Rhizopogon vesiculosus (Basidiomycota: Boletales) reveals a divergence of the mating type B locus.</title>
        <authorList>
            <person name="Mujic A.B."/>
            <person name="Kuo A."/>
            <person name="Tritt A."/>
            <person name="Lipzen A."/>
            <person name="Chen C."/>
            <person name="Johnson J."/>
            <person name="Sharma A."/>
            <person name="Barry K."/>
            <person name="Grigoriev I.V."/>
            <person name="Spatafora J.W."/>
        </authorList>
    </citation>
    <scope>NUCLEOTIDE SEQUENCE [LARGE SCALE GENOMIC DNA]</scope>
    <source>
        <strain evidence="3 4">AM-OR11-056</strain>
    </source>
</reference>
<feature type="region of interest" description="Disordered" evidence="1">
    <location>
        <begin position="95"/>
        <end position="124"/>
    </location>
</feature>
<evidence type="ECO:0000313" key="3">
    <source>
        <dbReference type="EMBL" id="OJA18125.1"/>
    </source>
</evidence>
<keyword evidence="4" id="KW-1185">Reference proteome</keyword>
<keyword evidence="2" id="KW-0472">Membrane</keyword>
<dbReference type="Proteomes" id="UP000183567">
    <property type="component" value="Unassembled WGS sequence"/>
</dbReference>
<keyword evidence="2" id="KW-1133">Transmembrane helix</keyword>
<evidence type="ECO:0000256" key="1">
    <source>
        <dbReference type="SAM" id="MobiDB-lite"/>
    </source>
</evidence>
<protein>
    <submittedName>
        <fullName evidence="3">Uncharacterized protein</fullName>
    </submittedName>
</protein>
<gene>
    <name evidence="3" type="ORF">AZE42_13621</name>
</gene>
<dbReference type="OrthoDB" id="5569250at2759"/>
<accession>A0A1J8QAW2</accession>
<name>A0A1J8QAW2_9AGAM</name>
<feature type="transmembrane region" description="Helical" evidence="2">
    <location>
        <begin position="191"/>
        <end position="212"/>
    </location>
</feature>
<feature type="compositionally biased region" description="Low complexity" evidence="1">
    <location>
        <begin position="105"/>
        <end position="120"/>
    </location>
</feature>
<dbReference type="AlphaFoldDB" id="A0A1J8QAW2"/>
<evidence type="ECO:0000256" key="2">
    <source>
        <dbReference type="SAM" id="Phobius"/>
    </source>
</evidence>
<evidence type="ECO:0000313" key="4">
    <source>
        <dbReference type="Proteomes" id="UP000183567"/>
    </source>
</evidence>
<keyword evidence="2" id="KW-0812">Transmembrane</keyword>
<dbReference type="EMBL" id="LVVM01001625">
    <property type="protein sequence ID" value="OJA18125.1"/>
    <property type="molecule type" value="Genomic_DNA"/>
</dbReference>
<sequence>MCQVNDYPIYQDHHERTSQRKPDVAILPFKCAFAALPEEKRDDNNRLNNAATKPETRLVWKDMLAYIELKTPTKKFSKSPLSYEVAPYKSTNPEYRCLEPPEPDAPATAEADSAQTQAAAPVPDSEPTRCSACLAAGFQNVSNLNNPGKRKAAATLQFTGKRAKTDDDTEPKLDVTVETGLYAAEMFTAKYLVNLVVVGVLFGLFVSVTLLSSSL</sequence>
<comment type="caution">
    <text evidence="3">The sequence shown here is derived from an EMBL/GenBank/DDBJ whole genome shotgun (WGS) entry which is preliminary data.</text>
</comment>